<dbReference type="EMBL" id="BAQB01000018">
    <property type="protein sequence ID" value="GBR46999.1"/>
    <property type="molecule type" value="Genomic_DNA"/>
</dbReference>
<comment type="caution">
    <text evidence="2">The sequence shown here is derived from an EMBL/GenBank/DDBJ whole genome shotgun (WGS) entry which is preliminary data.</text>
</comment>
<gene>
    <name evidence="2" type="ORF">AA106556_1303</name>
</gene>
<feature type="region of interest" description="Disordered" evidence="1">
    <location>
        <begin position="237"/>
        <end position="261"/>
    </location>
</feature>
<evidence type="ECO:0000313" key="2">
    <source>
        <dbReference type="EMBL" id="GBR46999.1"/>
    </source>
</evidence>
<sequence>MNQDTPPPNGHTPRAQRDDFNQERRETISRLDALRQAALERDRAIPNAQDLARRRTVVAFAKKALPTLAILLLISIAAWPEVTHLVSQNRAAMREMARLRVESGNMEDAIYRGLDEHQRPYTISARITHQEGPDRVDLTNPVADIMLPDAGWAQIQADRGVYMQHEQTLNLDGHVVLYRDDGTLLNGPSADLDLKHDVVASHDSVHAEGPFGTEDAQGYFLDQHAGIMQFTGAGQTVRFDDSSTGTHSGPQPSPKGAHTAP</sequence>
<dbReference type="Gene3D" id="2.60.450.10">
    <property type="entry name" value="Lipopolysaccharide (LPS) transport protein A like domain"/>
    <property type="match status" value="1"/>
</dbReference>
<keyword evidence="3" id="KW-1185">Reference proteome</keyword>
<feature type="compositionally biased region" description="Basic and acidic residues" evidence="1">
    <location>
        <begin position="15"/>
        <end position="24"/>
    </location>
</feature>
<protein>
    <recommendedName>
        <fullName evidence="4">LPS export ABC transporter periplasmic protein LptC</fullName>
    </recommendedName>
</protein>
<name>A0ABQ0QJF7_9PROT</name>
<reference evidence="2" key="1">
    <citation type="submission" date="2013-04" db="EMBL/GenBank/DDBJ databases">
        <title>The genome sequencing project of 58 acetic acid bacteria.</title>
        <authorList>
            <person name="Okamoto-Kainuma A."/>
            <person name="Ishikawa M."/>
            <person name="Umino S."/>
            <person name="Koizumi Y."/>
            <person name="Shiwa Y."/>
            <person name="Yoshikawa H."/>
            <person name="Matsutani M."/>
            <person name="Matsushita K."/>
        </authorList>
    </citation>
    <scope>NUCLEOTIDE SEQUENCE</scope>
    <source>
        <strain evidence="2">NBRC 106556</strain>
    </source>
</reference>
<organism evidence="2 3">
    <name type="scientific">Neokomagataea tanensis NBRC 106556</name>
    <dbReference type="NCBI Taxonomy" id="1223519"/>
    <lineage>
        <taxon>Bacteria</taxon>
        <taxon>Pseudomonadati</taxon>
        <taxon>Pseudomonadota</taxon>
        <taxon>Alphaproteobacteria</taxon>
        <taxon>Acetobacterales</taxon>
        <taxon>Acetobacteraceae</taxon>
        <taxon>Neokomagataea</taxon>
    </lineage>
</organism>
<dbReference type="Proteomes" id="UP001062443">
    <property type="component" value="Unassembled WGS sequence"/>
</dbReference>
<dbReference type="RefSeq" id="WP_068169443.1">
    <property type="nucleotide sequence ID" value="NZ_BAQB01000018.1"/>
</dbReference>
<accession>A0ABQ0QJF7</accession>
<dbReference type="InterPro" id="IPR010664">
    <property type="entry name" value="LipoPS_assembly_LptC-rel"/>
</dbReference>
<evidence type="ECO:0008006" key="4">
    <source>
        <dbReference type="Google" id="ProtNLM"/>
    </source>
</evidence>
<dbReference type="NCBIfam" id="TIGR04409">
    <property type="entry name" value="LptC_YrbK"/>
    <property type="match status" value="1"/>
</dbReference>
<feature type="compositionally biased region" description="Pro residues" evidence="1">
    <location>
        <begin position="1"/>
        <end position="10"/>
    </location>
</feature>
<proteinExistence type="predicted"/>
<evidence type="ECO:0000313" key="3">
    <source>
        <dbReference type="Proteomes" id="UP001062443"/>
    </source>
</evidence>
<dbReference type="InterPro" id="IPR026265">
    <property type="entry name" value="LptC"/>
</dbReference>
<dbReference type="Pfam" id="PF06835">
    <property type="entry name" value="LptC"/>
    <property type="match status" value="1"/>
</dbReference>
<feature type="region of interest" description="Disordered" evidence="1">
    <location>
        <begin position="1"/>
        <end position="24"/>
    </location>
</feature>
<evidence type="ECO:0000256" key="1">
    <source>
        <dbReference type="SAM" id="MobiDB-lite"/>
    </source>
</evidence>